<feature type="transmembrane region" description="Helical" evidence="1">
    <location>
        <begin position="9"/>
        <end position="32"/>
    </location>
</feature>
<name>A0A811L066_9BILA</name>
<accession>A0A811L066</accession>
<dbReference type="AlphaFoldDB" id="A0A811L066"/>
<evidence type="ECO:0000256" key="1">
    <source>
        <dbReference type="SAM" id="Phobius"/>
    </source>
</evidence>
<reference evidence="2" key="1">
    <citation type="submission" date="2020-09" db="EMBL/GenBank/DDBJ databases">
        <authorList>
            <person name="Kikuchi T."/>
        </authorList>
    </citation>
    <scope>NUCLEOTIDE SEQUENCE</scope>
    <source>
        <strain evidence="2">SH1</strain>
    </source>
</reference>
<keyword evidence="1" id="KW-0472">Membrane</keyword>
<dbReference type="Proteomes" id="UP000614601">
    <property type="component" value="Unassembled WGS sequence"/>
</dbReference>
<dbReference type="SUPFAM" id="SSF81321">
    <property type="entry name" value="Family A G protein-coupled receptor-like"/>
    <property type="match status" value="1"/>
</dbReference>
<dbReference type="OrthoDB" id="5807180at2759"/>
<feature type="transmembrane region" description="Helical" evidence="1">
    <location>
        <begin position="69"/>
        <end position="94"/>
    </location>
</feature>
<gene>
    <name evidence="2" type="ORF">BOKJ2_LOCUS9472</name>
</gene>
<dbReference type="Pfam" id="PF10318">
    <property type="entry name" value="7TM_GPCR_Srh"/>
    <property type="match status" value="1"/>
</dbReference>
<feature type="transmembrane region" description="Helical" evidence="1">
    <location>
        <begin position="115"/>
        <end position="141"/>
    </location>
</feature>
<evidence type="ECO:0008006" key="4">
    <source>
        <dbReference type="Google" id="ProtNLM"/>
    </source>
</evidence>
<evidence type="ECO:0000313" key="3">
    <source>
        <dbReference type="Proteomes" id="UP000614601"/>
    </source>
</evidence>
<keyword evidence="1" id="KW-1133">Transmembrane helix</keyword>
<proteinExistence type="predicted"/>
<dbReference type="EMBL" id="CAJFCW020000004">
    <property type="protein sequence ID" value="CAG9115126.1"/>
    <property type="molecule type" value="Genomic_DNA"/>
</dbReference>
<dbReference type="Proteomes" id="UP000783686">
    <property type="component" value="Unassembled WGS sequence"/>
</dbReference>
<protein>
    <recommendedName>
        <fullName evidence="4">G protein-coupled receptor</fullName>
    </recommendedName>
</protein>
<sequence>MSDITKKAVVIFAICYHITMTVGTLVVLNYVYVPDKTLVDKLVDTSLYNVVDTVDGVFFGYVPTVTWPLYSFVIFTVFLPSTFLFIGLTVYTLYSLHRVLVTTHSSKSRFRWNTALMLASRTMNPVMLLIIPLVVCTYMIFMDHRMFNAGLVCAALWAVHGLVNAIATISVFQPYRHVVKRTFCKALYKENYVSSR</sequence>
<keyword evidence="1" id="KW-0812">Transmembrane</keyword>
<dbReference type="EMBL" id="CAJFDH010000004">
    <property type="protein sequence ID" value="CAD5221493.1"/>
    <property type="molecule type" value="Genomic_DNA"/>
</dbReference>
<keyword evidence="3" id="KW-1185">Reference proteome</keyword>
<organism evidence="2 3">
    <name type="scientific">Bursaphelenchus okinawaensis</name>
    <dbReference type="NCBI Taxonomy" id="465554"/>
    <lineage>
        <taxon>Eukaryota</taxon>
        <taxon>Metazoa</taxon>
        <taxon>Ecdysozoa</taxon>
        <taxon>Nematoda</taxon>
        <taxon>Chromadorea</taxon>
        <taxon>Rhabditida</taxon>
        <taxon>Tylenchina</taxon>
        <taxon>Tylenchomorpha</taxon>
        <taxon>Aphelenchoidea</taxon>
        <taxon>Aphelenchoididae</taxon>
        <taxon>Bursaphelenchus</taxon>
    </lineage>
</organism>
<evidence type="ECO:0000313" key="2">
    <source>
        <dbReference type="EMBL" id="CAD5221493.1"/>
    </source>
</evidence>
<dbReference type="InterPro" id="IPR019422">
    <property type="entry name" value="7TM_GPCR_serpentine_rcpt_Srh"/>
</dbReference>
<feature type="transmembrane region" description="Helical" evidence="1">
    <location>
        <begin position="147"/>
        <end position="172"/>
    </location>
</feature>
<comment type="caution">
    <text evidence="2">The sequence shown here is derived from an EMBL/GenBank/DDBJ whole genome shotgun (WGS) entry which is preliminary data.</text>
</comment>